<keyword evidence="3" id="KW-0812">Transmembrane</keyword>
<dbReference type="Gene3D" id="3.10.100.10">
    <property type="entry name" value="Mannose-Binding Protein A, subunit A"/>
    <property type="match status" value="1"/>
</dbReference>
<sequence length="228" mass="25653">MQRQTHLPAGHRVSPRASSSWLPHALALGTQVLCLLLMIGLRVYDAMVTELSSEKGNISQLPMSCASQMPQCLPGTPEEQPRDTGEKCPSQWVVRKDTSYLFSPEKGTWEKCNSSCISQSAQLLTIEGGEELDFIKKVLFQYFEVHDSIPRYYAFWIGLSYDPGSRKWLWADDSDLSSGLFDIQDLSMKNDQDRVCAYIHGGRPKGGVCGETHFCICEKRSKEWVGTH</sequence>
<dbReference type="AlphaFoldDB" id="A0A3Q0FUS4"/>
<dbReference type="GO" id="GO:0071226">
    <property type="term" value="P:cellular response to molecule of fungal origin"/>
    <property type="evidence" value="ECO:0007669"/>
    <property type="project" value="InterPro"/>
</dbReference>
<evidence type="ECO:0000256" key="3">
    <source>
        <dbReference type="SAM" id="Phobius"/>
    </source>
</evidence>
<comment type="subcellular location">
    <subcellularLocation>
        <location evidence="1">Membrane</location>
        <topology evidence="1">Single-pass membrane protein</topology>
    </subcellularLocation>
</comment>
<evidence type="ECO:0000313" key="6">
    <source>
        <dbReference type="RefSeq" id="XP_025051089.1"/>
    </source>
</evidence>
<dbReference type="InParanoid" id="A0A3Q0FUS4"/>
<evidence type="ECO:0000256" key="2">
    <source>
        <dbReference type="ARBA" id="ARBA00022734"/>
    </source>
</evidence>
<proteinExistence type="predicted"/>
<dbReference type="InterPro" id="IPR016187">
    <property type="entry name" value="CTDL_fold"/>
</dbReference>
<dbReference type="Proteomes" id="UP000189705">
    <property type="component" value="Unplaced"/>
</dbReference>
<organism evidence="5 6">
    <name type="scientific">Alligator sinensis</name>
    <name type="common">Chinese alligator</name>
    <dbReference type="NCBI Taxonomy" id="38654"/>
    <lineage>
        <taxon>Eukaryota</taxon>
        <taxon>Metazoa</taxon>
        <taxon>Chordata</taxon>
        <taxon>Craniata</taxon>
        <taxon>Vertebrata</taxon>
        <taxon>Euteleostomi</taxon>
        <taxon>Archelosauria</taxon>
        <taxon>Archosauria</taxon>
        <taxon>Crocodylia</taxon>
        <taxon>Alligatoridae</taxon>
        <taxon>Alligatorinae</taxon>
        <taxon>Alligator</taxon>
    </lineage>
</organism>
<dbReference type="PANTHER" id="PTHR47218">
    <property type="entry name" value="C-TYPE LECTIN DOMAIN FAMILY 7 MEMBER A"/>
    <property type="match status" value="1"/>
</dbReference>
<dbReference type="InterPro" id="IPR042808">
    <property type="entry name" value="CLEC7A"/>
</dbReference>
<evidence type="ECO:0000313" key="5">
    <source>
        <dbReference type="Proteomes" id="UP000189705"/>
    </source>
</evidence>
<dbReference type="InterPro" id="IPR033992">
    <property type="entry name" value="NKR-like_CTLD"/>
</dbReference>
<keyword evidence="3" id="KW-0472">Membrane</keyword>
<dbReference type="InterPro" id="IPR016186">
    <property type="entry name" value="C-type_lectin-like/link_sf"/>
</dbReference>
<gene>
    <name evidence="6" type="primary">LOC112548727</name>
</gene>
<reference evidence="6" key="1">
    <citation type="submission" date="2025-08" db="UniProtKB">
        <authorList>
            <consortium name="RefSeq"/>
        </authorList>
    </citation>
    <scope>IDENTIFICATION</scope>
</reference>
<evidence type="ECO:0000256" key="1">
    <source>
        <dbReference type="ARBA" id="ARBA00004167"/>
    </source>
</evidence>
<dbReference type="KEGG" id="asn:112548727"/>
<dbReference type="SUPFAM" id="SSF56436">
    <property type="entry name" value="C-type lectin-like"/>
    <property type="match status" value="1"/>
</dbReference>
<dbReference type="GO" id="GO:0001872">
    <property type="term" value="F:(1-&gt;3)-beta-D-glucan binding"/>
    <property type="evidence" value="ECO:0007669"/>
    <property type="project" value="InterPro"/>
</dbReference>
<keyword evidence="2" id="KW-0430">Lectin</keyword>
<accession>A0A3Q0FUS4</accession>
<feature type="transmembrane region" description="Helical" evidence="3">
    <location>
        <begin position="21"/>
        <end position="44"/>
    </location>
</feature>
<dbReference type="SMART" id="SM00034">
    <property type="entry name" value="CLECT"/>
    <property type="match status" value="1"/>
</dbReference>
<dbReference type="GeneID" id="112548727"/>
<dbReference type="PROSITE" id="PS50041">
    <property type="entry name" value="C_TYPE_LECTIN_2"/>
    <property type="match status" value="1"/>
</dbReference>
<feature type="domain" description="C-type lectin" evidence="4">
    <location>
        <begin position="95"/>
        <end position="218"/>
    </location>
</feature>
<dbReference type="InterPro" id="IPR001304">
    <property type="entry name" value="C-type_lectin-like"/>
</dbReference>
<keyword evidence="5" id="KW-1185">Reference proteome</keyword>
<evidence type="ECO:0000259" key="4">
    <source>
        <dbReference type="PROSITE" id="PS50041"/>
    </source>
</evidence>
<dbReference type="RefSeq" id="XP_025051089.1">
    <property type="nucleotide sequence ID" value="XM_025195304.1"/>
</dbReference>
<name>A0A3Q0FUS4_ALLSI</name>
<dbReference type="PANTHER" id="PTHR47218:SF2">
    <property type="entry name" value="C-TYPE LECTIN DOMAIN-CONTAINING PROTEIN"/>
    <property type="match status" value="1"/>
</dbReference>
<dbReference type="Pfam" id="PF00059">
    <property type="entry name" value="Lectin_C"/>
    <property type="match status" value="1"/>
</dbReference>
<keyword evidence="3" id="KW-1133">Transmembrane helix</keyword>
<dbReference type="CDD" id="cd03593">
    <property type="entry name" value="CLECT_NK_receptors_like"/>
    <property type="match status" value="1"/>
</dbReference>
<dbReference type="GO" id="GO:0016020">
    <property type="term" value="C:membrane"/>
    <property type="evidence" value="ECO:0007669"/>
    <property type="project" value="UniProtKB-SubCell"/>
</dbReference>
<protein>
    <submittedName>
        <fullName evidence="6">C-type lectin domain family 1 member A-like</fullName>
    </submittedName>
</protein>